<dbReference type="Proteomes" id="UP001610563">
    <property type="component" value="Unassembled WGS sequence"/>
</dbReference>
<feature type="region of interest" description="Disordered" evidence="1">
    <location>
        <begin position="475"/>
        <end position="502"/>
    </location>
</feature>
<sequence length="599" mass="68027">MADLSALDLSQRPPRVKWTDDMRKVLCCLVKYYKRDKRDKTAFPDIFYSLFQQDLIKSGITNGKMVGWARLESQWWDMKKHGDHIWGDVHCSGFDREPWLPVLNKIEGAATALDLRLVEKEYDDIDSSQFVYENRVRQSPTQQQPQDTFTQNVIREELVNNTAQPDPSEQSLSAIDSPLVTAGGKLCIFCSQGHDQEEEVPRHGVCEDKPPRLLYRWWNVNSQGVNRKDLFIAGLFMDPNTLIYPFDSISNDQFHQQFLSHISRTHVPSPFISTFVSALAPVHRALREQEGATVSIIDSTKLKPQSKIFSAKEIVKKNSVRIPRSRYDGRGEYLIWGSVPNDAIICSFKITTLCGIAAEDFEIKRLLQLDAIAAFENAGKRLHRALKERDKGLNQRTGAAVGRLIFCLGVPSDYYKDVSERLAWSWRIKTNKDRYAPSGDFEEGVDLGFRREYIPPSPSPSPVAGFEGFSILFESGSDSDSDDDEEVDTPDSTNDEDDDVFSSRGITVNPIIQTVFGTNRVFPFIDLEERSDTPFPREAASIARENDVEEESNMTSLVNDGDFDFFDEQGKAQQEISTDQFANDRARVKSALEKFGPRR</sequence>
<comment type="caution">
    <text evidence="3">The sequence shown here is derived from an EMBL/GenBank/DDBJ whole genome shotgun (WGS) entry which is preliminary data.</text>
</comment>
<evidence type="ECO:0000256" key="1">
    <source>
        <dbReference type="SAM" id="MobiDB-lite"/>
    </source>
</evidence>
<gene>
    <name evidence="3" type="ORF">BJX66DRAFT_14903</name>
</gene>
<name>A0ABR4GK58_9EURO</name>
<protein>
    <recommendedName>
        <fullName evidence="2">DUF7587 domain-containing protein</fullName>
    </recommendedName>
</protein>
<evidence type="ECO:0000313" key="3">
    <source>
        <dbReference type="EMBL" id="KAL2798944.1"/>
    </source>
</evidence>
<dbReference type="EMBL" id="JBFTWV010000010">
    <property type="protein sequence ID" value="KAL2798944.1"/>
    <property type="molecule type" value="Genomic_DNA"/>
</dbReference>
<dbReference type="Pfam" id="PF24494">
    <property type="entry name" value="DUF7587"/>
    <property type="match status" value="1"/>
</dbReference>
<proteinExistence type="predicted"/>
<keyword evidence="4" id="KW-1185">Reference proteome</keyword>
<feature type="compositionally biased region" description="Acidic residues" evidence="1">
    <location>
        <begin position="477"/>
        <end position="500"/>
    </location>
</feature>
<dbReference type="InterPro" id="IPR056009">
    <property type="entry name" value="DUF7587"/>
</dbReference>
<accession>A0ABR4GK58</accession>
<reference evidence="3 4" key="1">
    <citation type="submission" date="2024-07" db="EMBL/GenBank/DDBJ databases">
        <title>Section-level genome sequencing and comparative genomics of Aspergillus sections Usti and Cavernicolus.</title>
        <authorList>
            <consortium name="Lawrence Berkeley National Laboratory"/>
            <person name="Nybo J.L."/>
            <person name="Vesth T.C."/>
            <person name="Theobald S."/>
            <person name="Frisvad J.C."/>
            <person name="Larsen T.O."/>
            <person name="Kjaerboelling I."/>
            <person name="Rothschild-Mancinelli K."/>
            <person name="Lyhne E.K."/>
            <person name="Kogle M.E."/>
            <person name="Barry K."/>
            <person name="Clum A."/>
            <person name="Na H."/>
            <person name="Ledsgaard L."/>
            <person name="Lin J."/>
            <person name="Lipzen A."/>
            <person name="Kuo A."/>
            <person name="Riley R."/>
            <person name="Mondo S."/>
            <person name="Labutti K."/>
            <person name="Haridas S."/>
            <person name="Pangalinan J."/>
            <person name="Salamov A.A."/>
            <person name="Simmons B.A."/>
            <person name="Magnuson J.K."/>
            <person name="Chen J."/>
            <person name="Drula E."/>
            <person name="Henrissat B."/>
            <person name="Wiebenga A."/>
            <person name="Lubbers R.J."/>
            <person name="Gomes A.C."/>
            <person name="Makela M.R."/>
            <person name="Stajich J."/>
            <person name="Grigoriev I.V."/>
            <person name="Mortensen U.H."/>
            <person name="De Vries R.P."/>
            <person name="Baker S.E."/>
            <person name="Andersen M.R."/>
        </authorList>
    </citation>
    <scope>NUCLEOTIDE SEQUENCE [LARGE SCALE GENOMIC DNA]</scope>
    <source>
        <strain evidence="3 4">CBS 209.92</strain>
    </source>
</reference>
<organism evidence="3 4">
    <name type="scientific">Aspergillus keveii</name>
    <dbReference type="NCBI Taxonomy" id="714993"/>
    <lineage>
        <taxon>Eukaryota</taxon>
        <taxon>Fungi</taxon>
        <taxon>Dikarya</taxon>
        <taxon>Ascomycota</taxon>
        <taxon>Pezizomycotina</taxon>
        <taxon>Eurotiomycetes</taxon>
        <taxon>Eurotiomycetidae</taxon>
        <taxon>Eurotiales</taxon>
        <taxon>Aspergillaceae</taxon>
        <taxon>Aspergillus</taxon>
        <taxon>Aspergillus subgen. Nidulantes</taxon>
    </lineage>
</organism>
<evidence type="ECO:0000259" key="2">
    <source>
        <dbReference type="Pfam" id="PF24494"/>
    </source>
</evidence>
<feature type="domain" description="DUF7587" evidence="2">
    <location>
        <begin position="210"/>
        <end position="353"/>
    </location>
</feature>
<evidence type="ECO:0000313" key="4">
    <source>
        <dbReference type="Proteomes" id="UP001610563"/>
    </source>
</evidence>